<dbReference type="AlphaFoldDB" id="A0A5B7WWA1"/>
<evidence type="ECO:0000313" key="2">
    <source>
        <dbReference type="Proteomes" id="UP000307000"/>
    </source>
</evidence>
<keyword evidence="2" id="KW-1185">Reference proteome</keyword>
<dbReference type="Gene3D" id="3.40.50.1000">
    <property type="entry name" value="HAD superfamily/HAD-like"/>
    <property type="match status" value="1"/>
</dbReference>
<dbReference type="Gene3D" id="3.30.1240.10">
    <property type="match status" value="1"/>
</dbReference>
<evidence type="ECO:0000313" key="1">
    <source>
        <dbReference type="EMBL" id="QCY47490.1"/>
    </source>
</evidence>
<dbReference type="PANTHER" id="PTHR10000">
    <property type="entry name" value="PHOSPHOSERINE PHOSPHATASE"/>
    <property type="match status" value="1"/>
</dbReference>
<dbReference type="EMBL" id="CP034412">
    <property type="protein sequence ID" value="QCY47490.1"/>
    <property type="molecule type" value="Genomic_DNA"/>
</dbReference>
<dbReference type="GO" id="GO:0016791">
    <property type="term" value="F:phosphatase activity"/>
    <property type="evidence" value="ECO:0007669"/>
    <property type="project" value="TreeGrafter"/>
</dbReference>
<protein>
    <recommendedName>
        <fullName evidence="3">Hydrolase</fullName>
    </recommendedName>
</protein>
<gene>
    <name evidence="1" type="ORF">GcLGCM259_1771</name>
</gene>
<dbReference type="GO" id="GO:0005829">
    <property type="term" value="C:cytosol"/>
    <property type="evidence" value="ECO:0007669"/>
    <property type="project" value="TreeGrafter"/>
</dbReference>
<dbReference type="GO" id="GO:0000287">
    <property type="term" value="F:magnesium ion binding"/>
    <property type="evidence" value="ECO:0007669"/>
    <property type="project" value="TreeGrafter"/>
</dbReference>
<dbReference type="InterPro" id="IPR023214">
    <property type="entry name" value="HAD_sf"/>
</dbReference>
<name>A0A5B7WWA1_9MICC</name>
<sequence length="248" mass="26847">MVFDLDGTLCFDGVGVAAPIIRAIDRVIAAGRPVAFASARPIRDMLPLLPAAWHGHLLIGANGALVRHGRQSAARSFGEVDRRELDAIIERHQLAYLIDSPWDYSYTGPTGHRLRRQVDPGGLARNLPRRHLKRYCKVLLFSDAPQVLDCLSRLQLVAHRHTGQGLIDLSPGRTTKAEAAAQWLAGPFVAFGNDANDAQLFTAAQFSVCVGSHPVAGLADLVIAEQQVSSTITAVHERLLAEASTSLR</sequence>
<dbReference type="SUPFAM" id="SSF56784">
    <property type="entry name" value="HAD-like"/>
    <property type="match status" value="1"/>
</dbReference>
<accession>A0A5B7WWA1</accession>
<reference evidence="1 2" key="1">
    <citation type="submission" date="2018-12" db="EMBL/GenBank/DDBJ databases">
        <title>Complete Genome Sequence of Glutamicibacter creatinolyticus strain LGCM259,isolated from an abscess of a 12-year-old mare in Italy.</title>
        <authorList>
            <person name="Santos R.G."/>
            <person name="Silva A.L."/>
            <person name="Seyffert N."/>
            <person name="Castro T.L.P."/>
            <person name="Attili A.R."/>
            <person name="Rifici C."/>
            <person name="Mazzullo G."/>
            <person name="Brenig B."/>
            <person name="Venanzi F."/>
            <person name="Azevedo V."/>
        </authorList>
    </citation>
    <scope>NUCLEOTIDE SEQUENCE [LARGE SCALE GENOMIC DNA]</scope>
    <source>
        <strain evidence="1 2">LGCM 259</strain>
    </source>
</reference>
<dbReference type="Proteomes" id="UP000307000">
    <property type="component" value="Chromosome"/>
</dbReference>
<organism evidence="1 2">
    <name type="scientific">Glutamicibacter creatinolyticus</name>
    <dbReference type="NCBI Taxonomy" id="162496"/>
    <lineage>
        <taxon>Bacteria</taxon>
        <taxon>Bacillati</taxon>
        <taxon>Actinomycetota</taxon>
        <taxon>Actinomycetes</taxon>
        <taxon>Micrococcales</taxon>
        <taxon>Micrococcaceae</taxon>
        <taxon>Glutamicibacter</taxon>
    </lineage>
</organism>
<evidence type="ECO:0008006" key="3">
    <source>
        <dbReference type="Google" id="ProtNLM"/>
    </source>
</evidence>
<dbReference type="InterPro" id="IPR006379">
    <property type="entry name" value="HAD-SF_hydro_IIB"/>
</dbReference>
<dbReference type="Pfam" id="PF08282">
    <property type="entry name" value="Hydrolase_3"/>
    <property type="match status" value="1"/>
</dbReference>
<dbReference type="InterPro" id="IPR036412">
    <property type="entry name" value="HAD-like_sf"/>
</dbReference>
<proteinExistence type="predicted"/>
<dbReference type="KEGG" id="gcr:GcLGCM259_1771"/>
<dbReference type="PANTHER" id="PTHR10000:SF53">
    <property type="entry name" value="5-AMINO-6-(5-PHOSPHO-D-RIBITYLAMINO)URACIL PHOSPHATASE YBJI-RELATED"/>
    <property type="match status" value="1"/>
</dbReference>
<dbReference type="NCBIfam" id="TIGR01484">
    <property type="entry name" value="HAD-SF-IIB"/>
    <property type="match status" value="1"/>
</dbReference>